<proteinExistence type="predicted"/>
<dbReference type="GO" id="GO:0005759">
    <property type="term" value="C:mitochondrial matrix"/>
    <property type="evidence" value="ECO:0007669"/>
    <property type="project" value="TreeGrafter"/>
</dbReference>
<dbReference type="GO" id="GO:0004222">
    <property type="term" value="F:metalloendopeptidase activity"/>
    <property type="evidence" value="ECO:0007669"/>
    <property type="project" value="TreeGrafter"/>
</dbReference>
<protein>
    <recommendedName>
        <fullName evidence="1">Peptidase M16C associated domain-containing protein</fullName>
    </recommendedName>
</protein>
<evidence type="ECO:0000313" key="3">
    <source>
        <dbReference type="Proteomes" id="UP000678499"/>
    </source>
</evidence>
<dbReference type="AlphaFoldDB" id="A0A7R9GIP7"/>
<dbReference type="Proteomes" id="UP000678499">
    <property type="component" value="Unassembled WGS sequence"/>
</dbReference>
<dbReference type="PANTHER" id="PTHR43016">
    <property type="entry name" value="PRESEQUENCE PROTEASE"/>
    <property type="match status" value="1"/>
</dbReference>
<dbReference type="PANTHER" id="PTHR43016:SF13">
    <property type="entry name" value="PRESEQUENCE PROTEASE, MITOCHONDRIAL"/>
    <property type="match status" value="1"/>
</dbReference>
<dbReference type="InterPro" id="IPR013578">
    <property type="entry name" value="Peptidase_M16C_assoc"/>
</dbReference>
<dbReference type="InterPro" id="IPR011249">
    <property type="entry name" value="Metalloenz_LuxS/M16"/>
</dbReference>
<dbReference type="Pfam" id="PF08367">
    <property type="entry name" value="M16C_assoc"/>
    <property type="match status" value="2"/>
</dbReference>
<keyword evidence="3" id="KW-1185">Reference proteome</keyword>
<dbReference type="GO" id="GO:0046872">
    <property type="term" value="F:metal ion binding"/>
    <property type="evidence" value="ECO:0007669"/>
    <property type="project" value="InterPro"/>
</dbReference>
<dbReference type="Gene3D" id="3.30.830.10">
    <property type="entry name" value="Metalloenzyme, LuxS/M16 peptidase-like"/>
    <property type="match status" value="5"/>
</dbReference>
<dbReference type="Pfam" id="PF05193">
    <property type="entry name" value="Peptidase_M16_C"/>
    <property type="match status" value="1"/>
</dbReference>
<dbReference type="GO" id="GO:0016485">
    <property type="term" value="P:protein processing"/>
    <property type="evidence" value="ECO:0007669"/>
    <property type="project" value="TreeGrafter"/>
</dbReference>
<evidence type="ECO:0000313" key="2">
    <source>
        <dbReference type="EMBL" id="CAD7282654.1"/>
    </source>
</evidence>
<accession>A0A7R9GIP7</accession>
<gene>
    <name evidence="2" type="ORF">NMOB1V02_LOCUS10276</name>
</gene>
<dbReference type="SMART" id="SM01264">
    <property type="entry name" value="M16C_associated"/>
    <property type="match status" value="2"/>
</dbReference>
<feature type="non-terminal residue" evidence="2">
    <location>
        <position position="974"/>
    </location>
</feature>
<dbReference type="EMBL" id="CAJPEX010004112">
    <property type="protein sequence ID" value="CAG0922806.1"/>
    <property type="molecule type" value="Genomic_DNA"/>
</dbReference>
<evidence type="ECO:0000259" key="1">
    <source>
        <dbReference type="SMART" id="SM01264"/>
    </source>
</evidence>
<feature type="domain" description="Peptidase M16C associated" evidence="1">
    <location>
        <begin position="535"/>
        <end position="753"/>
    </location>
</feature>
<name>A0A7R9GIP7_9CRUS</name>
<sequence>TANKGEAGKSVTPQPQKNRPVTVHFRCAPNTMEIASFLRQNGNKDETHVSVAMAYMLCQSGLGSSYTRSIGYVMCGMHPYFVVGAQDVAESKVEATLEVIRKTLDKAAKNGFGKSRVTDSFDNFCLKILAQLLTGGPNSPFHQSLIESGLGSSYTRSIGYVMCGMHPYFVVGAQDVAESKVEATLEVIRKTLDKAAKNGFGKSRVNAILHGIELDLKHQDTGFGLKILNHLVFLWHHQDDPLDALQINALISKFRKIYQDNPRLLQDFVTKYLVRSTHHVIAILTPDSKVPGKRAEFERRLVQKKHKEMDEIERERYMMLLRHMHDKVEDFRTKDTSSLPILHLGEIEPDSQSPNQSFLHKKIQGVPVQYSVQPTNGLTYFAALINCNDLPAEFQDYVPLFARCVTKLGAGDWDFKALSRRIDTHTGGLSGFDHLRINPKDSEEVEEGVLFYSFSLNEDAAEMFNILTKIFLEFNPNSVERIRSLLKQEVSSFMSSLVHRGNTVAKIYASKTLGISGRLKERYVPGKRAEFERRLVQKKHKEMDEIERERYMMLLRHMHDKVEDFRTKDTSSLPILHLGEIEPDSQSPNQSFLHKKIQGVPVQYSVQPTNGLTYFAALINCNDLPAEFQDYVPLFARCVTKLGAGDWDFKALSRRIDTHTGGLSGFDHLRINPKDSEEVEEGVLFYSFSLNEDAAEMFNILTKIFLEFNPNSVERIRSLYFVLQSLLETQERLQSVVGVFSEMSRHILSKKQMRCCLNTSADFMPSALGLVESFLKKIGGKARDSFARYKKSASGGFQPKSQRVNLVVPLNTNFTALAFPGVPPAHDDYAALQILAKILQWRYLMPEIRLKNSAYAAGVALNEMPNVFCLWSYRDPVGYGTFKAFKKAISWVTKEASFTDEDIHEAKLTVFQEEDRPVPPGEAGLDLFLKGMTPEMRSKHRKQLLGVTKNDILRVADKYLRQRFLWSSTNKPFF</sequence>
<dbReference type="OrthoDB" id="10250783at2759"/>
<reference evidence="2" key="1">
    <citation type="submission" date="2020-11" db="EMBL/GenBank/DDBJ databases">
        <authorList>
            <person name="Tran Van P."/>
        </authorList>
    </citation>
    <scope>NUCLEOTIDE SEQUENCE</scope>
</reference>
<dbReference type="EMBL" id="OA886149">
    <property type="protein sequence ID" value="CAD7282654.1"/>
    <property type="molecule type" value="Genomic_DNA"/>
</dbReference>
<organism evidence="2">
    <name type="scientific">Notodromas monacha</name>
    <dbReference type="NCBI Taxonomy" id="399045"/>
    <lineage>
        <taxon>Eukaryota</taxon>
        <taxon>Metazoa</taxon>
        <taxon>Ecdysozoa</taxon>
        <taxon>Arthropoda</taxon>
        <taxon>Crustacea</taxon>
        <taxon>Oligostraca</taxon>
        <taxon>Ostracoda</taxon>
        <taxon>Podocopa</taxon>
        <taxon>Podocopida</taxon>
        <taxon>Cypridocopina</taxon>
        <taxon>Cypridoidea</taxon>
        <taxon>Cyprididae</taxon>
        <taxon>Notodromas</taxon>
    </lineage>
</organism>
<feature type="domain" description="Peptidase M16C associated" evidence="1">
    <location>
        <begin position="284"/>
        <end position="523"/>
    </location>
</feature>
<dbReference type="InterPro" id="IPR007863">
    <property type="entry name" value="Peptidase_M16_C"/>
</dbReference>
<dbReference type="SUPFAM" id="SSF63411">
    <property type="entry name" value="LuxS/MPP-like metallohydrolase"/>
    <property type="match status" value="4"/>
</dbReference>